<protein>
    <submittedName>
        <fullName evidence="2">Uncharacterized protein</fullName>
    </submittedName>
</protein>
<feature type="transmembrane region" description="Helical" evidence="1">
    <location>
        <begin position="12"/>
        <end position="32"/>
    </location>
</feature>
<keyword evidence="1" id="KW-1133">Transmembrane helix</keyword>
<reference evidence="2" key="1">
    <citation type="submission" date="2014-09" db="EMBL/GenBank/DDBJ databases">
        <authorList>
            <person name="Magalhaes I.L.F."/>
            <person name="Oliveira U."/>
            <person name="Santos F.R."/>
            <person name="Vidigal T.H.D.A."/>
            <person name="Brescovit A.D."/>
            <person name="Santos A.J."/>
        </authorList>
    </citation>
    <scope>NUCLEOTIDE SEQUENCE</scope>
    <source>
        <tissue evidence="2">Shoot tissue taken approximately 20 cm above the soil surface</tissue>
    </source>
</reference>
<sequence>MFSFLHGTDLLVLLLKPTVAASILMLYSYVLLVRKSLHYSNVYSIIAKC</sequence>
<keyword evidence="1" id="KW-0472">Membrane</keyword>
<reference evidence="2" key="2">
    <citation type="journal article" date="2015" name="Data Brief">
        <title>Shoot transcriptome of the giant reed, Arundo donax.</title>
        <authorList>
            <person name="Barrero R.A."/>
            <person name="Guerrero F.D."/>
            <person name="Moolhuijzen P."/>
            <person name="Goolsby J.A."/>
            <person name="Tidwell J."/>
            <person name="Bellgard S.E."/>
            <person name="Bellgard M.I."/>
        </authorList>
    </citation>
    <scope>NUCLEOTIDE SEQUENCE</scope>
    <source>
        <tissue evidence="2">Shoot tissue taken approximately 20 cm above the soil surface</tissue>
    </source>
</reference>
<evidence type="ECO:0000313" key="2">
    <source>
        <dbReference type="EMBL" id="JAD19166.1"/>
    </source>
</evidence>
<organism evidence="2">
    <name type="scientific">Arundo donax</name>
    <name type="common">Giant reed</name>
    <name type="synonym">Donax arundinaceus</name>
    <dbReference type="NCBI Taxonomy" id="35708"/>
    <lineage>
        <taxon>Eukaryota</taxon>
        <taxon>Viridiplantae</taxon>
        <taxon>Streptophyta</taxon>
        <taxon>Embryophyta</taxon>
        <taxon>Tracheophyta</taxon>
        <taxon>Spermatophyta</taxon>
        <taxon>Magnoliopsida</taxon>
        <taxon>Liliopsida</taxon>
        <taxon>Poales</taxon>
        <taxon>Poaceae</taxon>
        <taxon>PACMAD clade</taxon>
        <taxon>Arundinoideae</taxon>
        <taxon>Arundineae</taxon>
        <taxon>Arundo</taxon>
    </lineage>
</organism>
<evidence type="ECO:0000256" key="1">
    <source>
        <dbReference type="SAM" id="Phobius"/>
    </source>
</evidence>
<dbReference type="AlphaFoldDB" id="A0A0A8XZ94"/>
<dbReference type="EMBL" id="GBRH01278729">
    <property type="protein sequence ID" value="JAD19166.1"/>
    <property type="molecule type" value="Transcribed_RNA"/>
</dbReference>
<accession>A0A0A8XZ94</accession>
<keyword evidence="1" id="KW-0812">Transmembrane</keyword>
<proteinExistence type="predicted"/>
<name>A0A0A8XZ94_ARUDO</name>